<protein>
    <submittedName>
        <fullName evidence="3">Uncharacterized protein</fullName>
    </submittedName>
</protein>
<dbReference type="AlphaFoldDB" id="E9H460"/>
<evidence type="ECO:0000256" key="1">
    <source>
        <dbReference type="SAM" id="MobiDB-lite"/>
    </source>
</evidence>
<sequence>MSNFFALFLSLFVLALSADSIAGISLHQLENQRHSNVRVEMRELLESKDNQQKALKQKNEISQDLVITLKIDDQNQMQFLYDLFVKAGTTAKPRTTTVKRAPTTARSLGDNTPV</sequence>
<reference evidence="3 4" key="1">
    <citation type="journal article" date="2011" name="Science">
        <title>The ecoresponsive genome of Daphnia pulex.</title>
        <authorList>
            <person name="Colbourne J.K."/>
            <person name="Pfrender M.E."/>
            <person name="Gilbert D."/>
            <person name="Thomas W.K."/>
            <person name="Tucker A."/>
            <person name="Oakley T.H."/>
            <person name="Tokishita S."/>
            <person name="Aerts A."/>
            <person name="Arnold G.J."/>
            <person name="Basu M.K."/>
            <person name="Bauer D.J."/>
            <person name="Caceres C.E."/>
            <person name="Carmel L."/>
            <person name="Casola C."/>
            <person name="Choi J.H."/>
            <person name="Detter J.C."/>
            <person name="Dong Q."/>
            <person name="Dusheyko S."/>
            <person name="Eads B.D."/>
            <person name="Frohlich T."/>
            <person name="Geiler-Samerotte K.A."/>
            <person name="Gerlach D."/>
            <person name="Hatcher P."/>
            <person name="Jogdeo S."/>
            <person name="Krijgsveld J."/>
            <person name="Kriventseva E.V."/>
            <person name="Kultz D."/>
            <person name="Laforsch C."/>
            <person name="Lindquist E."/>
            <person name="Lopez J."/>
            <person name="Manak J.R."/>
            <person name="Muller J."/>
            <person name="Pangilinan J."/>
            <person name="Patwardhan R.P."/>
            <person name="Pitluck S."/>
            <person name="Pritham E.J."/>
            <person name="Rechtsteiner A."/>
            <person name="Rho M."/>
            <person name="Rogozin I.B."/>
            <person name="Sakarya O."/>
            <person name="Salamov A."/>
            <person name="Schaack S."/>
            <person name="Shapiro H."/>
            <person name="Shiga Y."/>
            <person name="Skalitzky C."/>
            <person name="Smith Z."/>
            <person name="Souvorov A."/>
            <person name="Sung W."/>
            <person name="Tang Z."/>
            <person name="Tsuchiya D."/>
            <person name="Tu H."/>
            <person name="Vos H."/>
            <person name="Wang M."/>
            <person name="Wolf Y.I."/>
            <person name="Yamagata H."/>
            <person name="Yamada T."/>
            <person name="Ye Y."/>
            <person name="Shaw J.R."/>
            <person name="Andrews J."/>
            <person name="Crease T.J."/>
            <person name="Tang H."/>
            <person name="Lucas S.M."/>
            <person name="Robertson H.M."/>
            <person name="Bork P."/>
            <person name="Koonin E.V."/>
            <person name="Zdobnov E.M."/>
            <person name="Grigoriev I.V."/>
            <person name="Lynch M."/>
            <person name="Boore J.L."/>
        </authorList>
    </citation>
    <scope>NUCLEOTIDE SEQUENCE [LARGE SCALE GENOMIC DNA]</scope>
</reference>
<dbReference type="OrthoDB" id="10330511at2759"/>
<gene>
    <name evidence="3" type="ORF">DAPPUDRAFT_325250</name>
</gene>
<evidence type="ECO:0000313" key="4">
    <source>
        <dbReference type="Proteomes" id="UP000000305"/>
    </source>
</evidence>
<feature type="region of interest" description="Disordered" evidence="1">
    <location>
        <begin position="94"/>
        <end position="114"/>
    </location>
</feature>
<keyword evidence="2" id="KW-0732">Signal</keyword>
<accession>E9H460</accession>
<keyword evidence="4" id="KW-1185">Reference proteome</keyword>
<dbReference type="Proteomes" id="UP000000305">
    <property type="component" value="Unassembled WGS sequence"/>
</dbReference>
<organism evidence="3 4">
    <name type="scientific">Daphnia pulex</name>
    <name type="common">Water flea</name>
    <dbReference type="NCBI Taxonomy" id="6669"/>
    <lineage>
        <taxon>Eukaryota</taxon>
        <taxon>Metazoa</taxon>
        <taxon>Ecdysozoa</taxon>
        <taxon>Arthropoda</taxon>
        <taxon>Crustacea</taxon>
        <taxon>Branchiopoda</taxon>
        <taxon>Diplostraca</taxon>
        <taxon>Cladocera</taxon>
        <taxon>Anomopoda</taxon>
        <taxon>Daphniidae</taxon>
        <taxon>Daphnia</taxon>
    </lineage>
</organism>
<dbReference type="InParanoid" id="E9H460"/>
<name>E9H460_DAPPU</name>
<dbReference type="HOGENOM" id="CLU_2123535_0_0_1"/>
<dbReference type="EMBL" id="GL732590">
    <property type="protein sequence ID" value="EFX73458.1"/>
    <property type="molecule type" value="Genomic_DNA"/>
</dbReference>
<feature type="signal peptide" evidence="2">
    <location>
        <begin position="1"/>
        <end position="18"/>
    </location>
</feature>
<evidence type="ECO:0000313" key="3">
    <source>
        <dbReference type="EMBL" id="EFX73458.1"/>
    </source>
</evidence>
<dbReference type="KEGG" id="dpx:DAPPUDRAFT_325250"/>
<evidence type="ECO:0000256" key="2">
    <source>
        <dbReference type="SAM" id="SignalP"/>
    </source>
</evidence>
<proteinExistence type="predicted"/>
<feature type="chain" id="PRO_5003237742" evidence="2">
    <location>
        <begin position="19"/>
        <end position="114"/>
    </location>
</feature>